<evidence type="ECO:0000313" key="2">
    <source>
        <dbReference type="Proteomes" id="UP000789342"/>
    </source>
</evidence>
<feature type="non-terminal residue" evidence="1">
    <location>
        <position position="43"/>
    </location>
</feature>
<proteinExistence type="predicted"/>
<dbReference type="Proteomes" id="UP000789342">
    <property type="component" value="Unassembled WGS sequence"/>
</dbReference>
<dbReference type="AlphaFoldDB" id="A0A9N9JRJ2"/>
<sequence>HVIIPYMETFVNIGDPEFVGFAMEYRRDSSRISDEEDSLWARI</sequence>
<feature type="non-terminal residue" evidence="1">
    <location>
        <position position="1"/>
    </location>
</feature>
<name>A0A9N9JRJ2_9GLOM</name>
<reference evidence="1" key="1">
    <citation type="submission" date="2021-06" db="EMBL/GenBank/DDBJ databases">
        <authorList>
            <person name="Kallberg Y."/>
            <person name="Tangrot J."/>
            <person name="Rosling A."/>
        </authorList>
    </citation>
    <scope>NUCLEOTIDE SEQUENCE</scope>
    <source>
        <strain evidence="1">CL551</strain>
    </source>
</reference>
<protein>
    <submittedName>
        <fullName evidence="1">13399_t:CDS:1</fullName>
    </submittedName>
</protein>
<evidence type="ECO:0000313" key="1">
    <source>
        <dbReference type="EMBL" id="CAG8793780.1"/>
    </source>
</evidence>
<keyword evidence="2" id="KW-1185">Reference proteome</keyword>
<accession>A0A9N9JRJ2</accession>
<organism evidence="1 2">
    <name type="scientific">Acaulospora morrowiae</name>
    <dbReference type="NCBI Taxonomy" id="94023"/>
    <lineage>
        <taxon>Eukaryota</taxon>
        <taxon>Fungi</taxon>
        <taxon>Fungi incertae sedis</taxon>
        <taxon>Mucoromycota</taxon>
        <taxon>Glomeromycotina</taxon>
        <taxon>Glomeromycetes</taxon>
        <taxon>Diversisporales</taxon>
        <taxon>Acaulosporaceae</taxon>
        <taxon>Acaulospora</taxon>
    </lineage>
</organism>
<gene>
    <name evidence="1" type="ORF">AMORRO_LOCUS18376</name>
</gene>
<dbReference type="EMBL" id="CAJVPV010064280">
    <property type="protein sequence ID" value="CAG8793780.1"/>
    <property type="molecule type" value="Genomic_DNA"/>
</dbReference>
<comment type="caution">
    <text evidence="1">The sequence shown here is derived from an EMBL/GenBank/DDBJ whole genome shotgun (WGS) entry which is preliminary data.</text>
</comment>